<proteinExistence type="predicted"/>
<name>A0AAD7I6L5_9AGAR</name>
<dbReference type="Proteomes" id="UP001215598">
    <property type="component" value="Unassembled WGS sequence"/>
</dbReference>
<dbReference type="AlphaFoldDB" id="A0AAD7I6L5"/>
<evidence type="ECO:0000313" key="2">
    <source>
        <dbReference type="Proteomes" id="UP001215598"/>
    </source>
</evidence>
<evidence type="ECO:0000313" key="1">
    <source>
        <dbReference type="EMBL" id="KAJ7736287.1"/>
    </source>
</evidence>
<accession>A0AAD7I6L5</accession>
<dbReference type="EMBL" id="JARKIB010000122">
    <property type="protein sequence ID" value="KAJ7736287.1"/>
    <property type="molecule type" value="Genomic_DNA"/>
</dbReference>
<gene>
    <name evidence="1" type="ORF">B0H16DRAFT_1574102</name>
</gene>
<reference evidence="1" key="1">
    <citation type="submission" date="2023-03" db="EMBL/GenBank/DDBJ databases">
        <title>Massive genome expansion in bonnet fungi (Mycena s.s.) driven by repeated elements and novel gene families across ecological guilds.</title>
        <authorList>
            <consortium name="Lawrence Berkeley National Laboratory"/>
            <person name="Harder C.B."/>
            <person name="Miyauchi S."/>
            <person name="Viragh M."/>
            <person name="Kuo A."/>
            <person name="Thoen E."/>
            <person name="Andreopoulos B."/>
            <person name="Lu D."/>
            <person name="Skrede I."/>
            <person name="Drula E."/>
            <person name="Henrissat B."/>
            <person name="Morin E."/>
            <person name="Kohler A."/>
            <person name="Barry K."/>
            <person name="LaButti K."/>
            <person name="Morin E."/>
            <person name="Salamov A."/>
            <person name="Lipzen A."/>
            <person name="Mereny Z."/>
            <person name="Hegedus B."/>
            <person name="Baldrian P."/>
            <person name="Stursova M."/>
            <person name="Weitz H."/>
            <person name="Taylor A."/>
            <person name="Grigoriev I.V."/>
            <person name="Nagy L.G."/>
            <person name="Martin F."/>
            <person name="Kauserud H."/>
        </authorList>
    </citation>
    <scope>NUCLEOTIDE SEQUENCE</scope>
    <source>
        <strain evidence="1">CBHHK182m</strain>
    </source>
</reference>
<protein>
    <submittedName>
        <fullName evidence="1">Uncharacterized protein</fullName>
    </submittedName>
</protein>
<organism evidence="1 2">
    <name type="scientific">Mycena metata</name>
    <dbReference type="NCBI Taxonomy" id="1033252"/>
    <lineage>
        <taxon>Eukaryota</taxon>
        <taxon>Fungi</taxon>
        <taxon>Dikarya</taxon>
        <taxon>Basidiomycota</taxon>
        <taxon>Agaricomycotina</taxon>
        <taxon>Agaricomycetes</taxon>
        <taxon>Agaricomycetidae</taxon>
        <taxon>Agaricales</taxon>
        <taxon>Marasmiineae</taxon>
        <taxon>Mycenaceae</taxon>
        <taxon>Mycena</taxon>
    </lineage>
</organism>
<keyword evidence="2" id="KW-1185">Reference proteome</keyword>
<comment type="caution">
    <text evidence="1">The sequence shown here is derived from an EMBL/GenBank/DDBJ whole genome shotgun (WGS) entry which is preliminary data.</text>
</comment>
<sequence>MSAHTPPRSELHALLRQLQFLYFAWYGSSACCRTQSSASLTLKILTITKSHLHRLVVRYPIPTRSYSHFAPNVRTGRAARMRPKPPGISFEKD</sequence>